<evidence type="ECO:0000313" key="1">
    <source>
        <dbReference type="EMBL" id="JAD55955.1"/>
    </source>
</evidence>
<sequence length="58" mass="6451">MHPSSLFQLLEQGNGQWIGYHRCFSPFRLNTSTVHLAVISVRPMAANASSELLTYVCA</sequence>
<reference evidence="1" key="1">
    <citation type="submission" date="2014-09" db="EMBL/GenBank/DDBJ databases">
        <authorList>
            <person name="Magalhaes I.L.F."/>
            <person name="Oliveira U."/>
            <person name="Santos F.R."/>
            <person name="Vidigal T.H.D.A."/>
            <person name="Brescovit A.D."/>
            <person name="Santos A.J."/>
        </authorList>
    </citation>
    <scope>NUCLEOTIDE SEQUENCE</scope>
    <source>
        <tissue evidence="1">Shoot tissue taken approximately 20 cm above the soil surface</tissue>
    </source>
</reference>
<organism evidence="1">
    <name type="scientific">Arundo donax</name>
    <name type="common">Giant reed</name>
    <name type="synonym">Donax arundinaceus</name>
    <dbReference type="NCBI Taxonomy" id="35708"/>
    <lineage>
        <taxon>Eukaryota</taxon>
        <taxon>Viridiplantae</taxon>
        <taxon>Streptophyta</taxon>
        <taxon>Embryophyta</taxon>
        <taxon>Tracheophyta</taxon>
        <taxon>Spermatophyta</taxon>
        <taxon>Magnoliopsida</taxon>
        <taxon>Liliopsida</taxon>
        <taxon>Poales</taxon>
        <taxon>Poaceae</taxon>
        <taxon>PACMAD clade</taxon>
        <taxon>Arundinoideae</taxon>
        <taxon>Arundineae</taxon>
        <taxon>Arundo</taxon>
    </lineage>
</organism>
<dbReference type="EMBL" id="GBRH01241940">
    <property type="protein sequence ID" value="JAD55955.1"/>
    <property type="molecule type" value="Transcribed_RNA"/>
</dbReference>
<reference evidence="1" key="2">
    <citation type="journal article" date="2015" name="Data Brief">
        <title>Shoot transcriptome of the giant reed, Arundo donax.</title>
        <authorList>
            <person name="Barrero R.A."/>
            <person name="Guerrero F.D."/>
            <person name="Moolhuijzen P."/>
            <person name="Goolsby J.A."/>
            <person name="Tidwell J."/>
            <person name="Bellgard S.E."/>
            <person name="Bellgard M.I."/>
        </authorList>
    </citation>
    <scope>NUCLEOTIDE SEQUENCE</scope>
    <source>
        <tissue evidence="1">Shoot tissue taken approximately 20 cm above the soil surface</tissue>
    </source>
</reference>
<proteinExistence type="predicted"/>
<protein>
    <submittedName>
        <fullName evidence="1">Uncharacterized protein</fullName>
    </submittedName>
</protein>
<dbReference type="AlphaFoldDB" id="A0A0A9B446"/>
<accession>A0A0A9B446</accession>
<name>A0A0A9B446_ARUDO</name>